<dbReference type="RefSeq" id="WP_200333510.1">
    <property type="nucleotide sequence ID" value="NZ_CP066786.1"/>
</dbReference>
<evidence type="ECO:0000313" key="2">
    <source>
        <dbReference type="EMBL" id="QQM28878.1"/>
    </source>
</evidence>
<dbReference type="Proteomes" id="UP000596083">
    <property type="component" value="Chromosome"/>
</dbReference>
<accession>A0A7T7KJU5</accession>
<sequence>MKRRPAPLFSSAMIAVAFVAALPANAAAESADSAFFRKVAGKWSGPGKIVEGKMKGTRFRCELDGLPIEGEKDGFKLDGKCRAGLFSHPMTAVFIREEDGYRGRFLDGEDGDGLEVTGGSVEDGKAVIELRREDVEGALVTSLKGPEDLNITLLIKGGTRYVPVIGLSLKRQTDPLSVGSID</sequence>
<name>A0A7T7KJU5_9HYPH</name>
<protein>
    <submittedName>
        <fullName evidence="2">Uncharacterized protein</fullName>
    </submittedName>
</protein>
<keyword evidence="1" id="KW-0732">Signal</keyword>
<reference evidence="2 3" key="1">
    <citation type="submission" date="2020-12" db="EMBL/GenBank/DDBJ databases">
        <authorList>
            <person name="Zheng R.K."/>
            <person name="Sun C.M."/>
        </authorList>
    </citation>
    <scope>NUCLEOTIDE SEQUENCE [LARGE SCALE GENOMIC DNA]</scope>
    <source>
        <strain evidence="2 3">ZRK001</strain>
    </source>
</reference>
<feature type="chain" id="PRO_5032576768" evidence="1">
    <location>
        <begin position="27"/>
        <end position="182"/>
    </location>
</feature>
<proteinExistence type="predicted"/>
<evidence type="ECO:0000256" key="1">
    <source>
        <dbReference type="SAM" id="SignalP"/>
    </source>
</evidence>
<feature type="signal peptide" evidence="1">
    <location>
        <begin position="1"/>
        <end position="26"/>
    </location>
</feature>
<dbReference type="AlphaFoldDB" id="A0A7T7KJU5"/>
<gene>
    <name evidence="2" type="ORF">JET14_10970</name>
</gene>
<organism evidence="2 3">
    <name type="scientific">Martelella lutilitoris</name>
    <dbReference type="NCBI Taxonomy" id="2583532"/>
    <lineage>
        <taxon>Bacteria</taxon>
        <taxon>Pseudomonadati</taxon>
        <taxon>Pseudomonadota</taxon>
        <taxon>Alphaproteobacteria</taxon>
        <taxon>Hyphomicrobiales</taxon>
        <taxon>Aurantimonadaceae</taxon>
        <taxon>Martelella</taxon>
    </lineage>
</organism>
<evidence type="ECO:0000313" key="3">
    <source>
        <dbReference type="Proteomes" id="UP000596083"/>
    </source>
</evidence>
<dbReference type="EMBL" id="CP066786">
    <property type="protein sequence ID" value="QQM28878.1"/>
    <property type="molecule type" value="Genomic_DNA"/>
</dbReference>
<dbReference type="KEGG" id="mlut:JET14_10970"/>